<dbReference type="SUPFAM" id="SSF49562">
    <property type="entry name" value="C2 domain (Calcium/lipid-binding domain, CaLB)"/>
    <property type="match status" value="1"/>
</dbReference>
<dbReference type="GO" id="GO:0006869">
    <property type="term" value="P:lipid transport"/>
    <property type="evidence" value="ECO:0007669"/>
    <property type="project" value="UniProtKB-KW"/>
</dbReference>
<dbReference type="CDD" id="cd00030">
    <property type="entry name" value="C2"/>
    <property type="match status" value="1"/>
</dbReference>
<feature type="compositionally biased region" description="Basic and acidic residues" evidence="6">
    <location>
        <begin position="531"/>
        <end position="540"/>
    </location>
</feature>
<evidence type="ECO:0000256" key="7">
    <source>
        <dbReference type="SAM" id="Phobius"/>
    </source>
</evidence>
<evidence type="ECO:0000259" key="9">
    <source>
        <dbReference type="PROSITE" id="PS51847"/>
    </source>
</evidence>
<dbReference type="Gene3D" id="2.60.40.150">
    <property type="entry name" value="C2 domain"/>
    <property type="match status" value="1"/>
</dbReference>
<name>A0AAV8CB89_9POAL</name>
<keyword evidence="7" id="KW-0812">Transmembrane</keyword>
<dbReference type="PANTHER" id="PTHR47042:SF1">
    <property type="entry name" value="OS01G0242600 PROTEIN"/>
    <property type="match status" value="1"/>
</dbReference>
<evidence type="ECO:0000256" key="3">
    <source>
        <dbReference type="ARBA" id="ARBA00023055"/>
    </source>
</evidence>
<keyword evidence="3" id="KW-0445">Lipid transport</keyword>
<evidence type="ECO:0000259" key="8">
    <source>
        <dbReference type="PROSITE" id="PS50004"/>
    </source>
</evidence>
<feature type="domain" description="C2" evidence="8">
    <location>
        <begin position="269"/>
        <end position="385"/>
    </location>
</feature>
<dbReference type="AlphaFoldDB" id="A0AAV8CB89"/>
<keyword evidence="7" id="KW-1133">Transmembrane helix</keyword>
<dbReference type="PROSITE" id="PS50004">
    <property type="entry name" value="C2"/>
    <property type="match status" value="1"/>
</dbReference>
<keyword evidence="11" id="KW-1185">Reference proteome</keyword>
<feature type="transmembrane region" description="Helical" evidence="7">
    <location>
        <begin position="12"/>
        <end position="41"/>
    </location>
</feature>
<dbReference type="PANTHER" id="PTHR47042">
    <property type="entry name" value="C2 DOMAIN-CONTAINING PROTEIN-LIKE"/>
    <property type="match status" value="1"/>
</dbReference>
<dbReference type="Proteomes" id="UP001140206">
    <property type="component" value="Chromosome 5"/>
</dbReference>
<feature type="compositionally biased region" description="Basic and acidic residues" evidence="6">
    <location>
        <begin position="476"/>
        <end position="495"/>
    </location>
</feature>
<evidence type="ECO:0000256" key="1">
    <source>
        <dbReference type="ARBA" id="ARBA00004370"/>
    </source>
</evidence>
<dbReference type="InterPro" id="IPR000008">
    <property type="entry name" value="C2_dom"/>
</dbReference>
<dbReference type="Pfam" id="PF00168">
    <property type="entry name" value="C2"/>
    <property type="match status" value="1"/>
</dbReference>
<feature type="compositionally biased region" description="Polar residues" evidence="6">
    <location>
        <begin position="496"/>
        <end position="510"/>
    </location>
</feature>
<evidence type="ECO:0000313" key="11">
    <source>
        <dbReference type="Proteomes" id="UP001140206"/>
    </source>
</evidence>
<dbReference type="InterPro" id="IPR052847">
    <property type="entry name" value="Ext_Synaptotagmin/KAHRP-like"/>
</dbReference>
<proteinExistence type="predicted"/>
<accession>A0AAV8CB89</accession>
<dbReference type="PROSITE" id="PS51847">
    <property type="entry name" value="SMP"/>
    <property type="match status" value="1"/>
</dbReference>
<dbReference type="CDD" id="cd21669">
    <property type="entry name" value="SMP_SF"/>
    <property type="match status" value="1"/>
</dbReference>
<evidence type="ECO:0000256" key="2">
    <source>
        <dbReference type="ARBA" id="ARBA00022448"/>
    </source>
</evidence>
<dbReference type="InterPro" id="IPR035892">
    <property type="entry name" value="C2_domain_sf"/>
</dbReference>
<feature type="region of interest" description="Disordered" evidence="6">
    <location>
        <begin position="473"/>
        <end position="658"/>
    </location>
</feature>
<evidence type="ECO:0000313" key="10">
    <source>
        <dbReference type="EMBL" id="KAJ4752620.1"/>
    </source>
</evidence>
<keyword evidence="4" id="KW-0446">Lipid-binding</keyword>
<dbReference type="Pfam" id="PF25669">
    <property type="entry name" value="SMP_MUG190-like"/>
    <property type="match status" value="1"/>
</dbReference>
<dbReference type="SMART" id="SM00239">
    <property type="entry name" value="C2"/>
    <property type="match status" value="1"/>
</dbReference>
<feature type="region of interest" description="Disordered" evidence="6">
    <location>
        <begin position="415"/>
        <end position="444"/>
    </location>
</feature>
<dbReference type="GO" id="GO:0016020">
    <property type="term" value="C:membrane"/>
    <property type="evidence" value="ECO:0007669"/>
    <property type="project" value="UniProtKB-SubCell"/>
</dbReference>
<feature type="compositionally biased region" description="Polar residues" evidence="6">
    <location>
        <begin position="419"/>
        <end position="441"/>
    </location>
</feature>
<keyword evidence="5 7" id="KW-0472">Membrane</keyword>
<evidence type="ECO:0000256" key="4">
    <source>
        <dbReference type="ARBA" id="ARBA00023121"/>
    </source>
</evidence>
<dbReference type="GO" id="GO:0008289">
    <property type="term" value="F:lipid binding"/>
    <property type="evidence" value="ECO:0007669"/>
    <property type="project" value="UniProtKB-KW"/>
</dbReference>
<comment type="subcellular location">
    <subcellularLocation>
        <location evidence="1">Membrane</location>
    </subcellularLocation>
</comment>
<feature type="compositionally biased region" description="Polar residues" evidence="6">
    <location>
        <begin position="628"/>
        <end position="640"/>
    </location>
</feature>
<feature type="compositionally biased region" description="Pro residues" evidence="6">
    <location>
        <begin position="541"/>
        <end position="552"/>
    </location>
</feature>
<dbReference type="InterPro" id="IPR031468">
    <property type="entry name" value="SMP_LBD"/>
</dbReference>
<organism evidence="10 11">
    <name type="scientific">Rhynchospora pubera</name>
    <dbReference type="NCBI Taxonomy" id="906938"/>
    <lineage>
        <taxon>Eukaryota</taxon>
        <taxon>Viridiplantae</taxon>
        <taxon>Streptophyta</taxon>
        <taxon>Embryophyta</taxon>
        <taxon>Tracheophyta</taxon>
        <taxon>Spermatophyta</taxon>
        <taxon>Magnoliopsida</taxon>
        <taxon>Liliopsida</taxon>
        <taxon>Poales</taxon>
        <taxon>Cyperaceae</taxon>
        <taxon>Cyperoideae</taxon>
        <taxon>Rhynchosporeae</taxon>
        <taxon>Rhynchospora</taxon>
    </lineage>
</organism>
<sequence length="658" mass="74488">MDLADISIIYHIGLVLGVIWIFVSLGWSHNILFFLSFFYLYKVSELYTMRLRKRLEHLERKNSNQRRVLSDSESVRWLNYAVEKMWPICMQDIASQLLSPIIPWFLDKYKPWTVSKATVKKLYMGRSPPMLTEMRVLGESSDGDHLVMELGMNFLAADDMSVVLQATLRKSVGFGLTTNMHVTGMHVEGKVLVGVRFIRRWPFLGRVRICFAEPPYFQMSVKPLIKHGMDVTELPGISQWLDSLLDVAFGQTLVEPNMLVIDVEKFVSSPADSEDWFSIDEKPPIAYVLLEILEGADLKPSDLNGLADPYIKGKLGMFKFKTKIQRKTLCPKWMEEFKIPITSWEAPNELHLDIHDKDPIFDDFLGACSINLNELRGGERHEKWIQLKNIKMGRLRLAITVTENEIGKGIRDLRDIEGNSEQPENTSAVENPTETISSRNGNVKVGDEFEPIEIDGQDDAKIWVHRPGLSVSPTFETRKGRVRRADSIVVRRDENTPSVEGTNSQRSDNSAVDDADEGTRQKGSFRIGSMFRRESFKESDPPPLVKSPPPILRSPRLVMEPPTEIDSEENSTVGIDSSSVNKDEVETSGKGKKGFMSMFSRKGSKKLKEEKTQENDDIDELDSDPRVVTSSPIENSSKTDQNADKESGPTNVLDNALC</sequence>
<feature type="domain" description="SMP-LTD" evidence="9">
    <location>
        <begin position="71"/>
        <end position="264"/>
    </location>
</feature>
<evidence type="ECO:0000256" key="5">
    <source>
        <dbReference type="ARBA" id="ARBA00023136"/>
    </source>
</evidence>
<comment type="caution">
    <text evidence="10">The sequence shown here is derived from an EMBL/GenBank/DDBJ whole genome shotgun (WGS) entry which is preliminary data.</text>
</comment>
<feature type="compositionally biased region" description="Polar residues" evidence="6">
    <location>
        <begin position="648"/>
        <end position="658"/>
    </location>
</feature>
<evidence type="ECO:0000256" key="6">
    <source>
        <dbReference type="SAM" id="MobiDB-lite"/>
    </source>
</evidence>
<reference evidence="10" key="1">
    <citation type="submission" date="2022-08" db="EMBL/GenBank/DDBJ databases">
        <authorList>
            <person name="Marques A."/>
        </authorList>
    </citation>
    <scope>NUCLEOTIDE SEQUENCE</scope>
    <source>
        <strain evidence="10">RhyPub2mFocal</strain>
        <tissue evidence="10">Leaves</tissue>
    </source>
</reference>
<feature type="compositionally biased region" description="Polar residues" evidence="6">
    <location>
        <begin position="570"/>
        <end position="580"/>
    </location>
</feature>
<keyword evidence="2" id="KW-0813">Transport</keyword>
<gene>
    <name evidence="10" type="ORF">LUZ62_087025</name>
</gene>
<protein>
    <submittedName>
        <fullName evidence="10">Calcium-dependent lipid-binding (CaLB domain) family protein</fullName>
    </submittedName>
</protein>
<dbReference type="EMBL" id="JAMFTS010000005">
    <property type="protein sequence ID" value="KAJ4752620.1"/>
    <property type="molecule type" value="Genomic_DNA"/>
</dbReference>